<dbReference type="InterPro" id="IPR036709">
    <property type="entry name" value="Autotransporte_beta_dom_sf"/>
</dbReference>
<feature type="domain" description="Autotransporter" evidence="1">
    <location>
        <begin position="1824"/>
        <end position="2099"/>
    </location>
</feature>
<proteinExistence type="predicted"/>
<dbReference type="Proteomes" id="UP000031740">
    <property type="component" value="Unassembled WGS sequence"/>
</dbReference>
<dbReference type="PROSITE" id="PS51208">
    <property type="entry name" value="AUTOTRANSPORTER"/>
    <property type="match status" value="1"/>
</dbReference>
<dbReference type="SUPFAM" id="SSF103515">
    <property type="entry name" value="Autotransporter"/>
    <property type="match status" value="1"/>
</dbReference>
<dbReference type="STRING" id="1293911.H710_01144"/>
<comment type="caution">
    <text evidence="2">The sequence shown here is derived from an EMBL/GenBank/DDBJ whole genome shotgun (WGS) entry which is preliminary data.</text>
</comment>
<protein>
    <recommendedName>
        <fullName evidence="1">Autotransporter domain-containing protein</fullName>
    </recommendedName>
</protein>
<name>A0A072QY06_BARBA</name>
<dbReference type="SMART" id="SM00869">
    <property type="entry name" value="Autotransporter"/>
    <property type="match status" value="1"/>
</dbReference>
<organism evidence="2 3">
    <name type="scientific">Bartonella bacilliformis Ver097</name>
    <dbReference type="NCBI Taxonomy" id="1293911"/>
    <lineage>
        <taxon>Bacteria</taxon>
        <taxon>Pseudomonadati</taxon>
        <taxon>Pseudomonadota</taxon>
        <taxon>Alphaproteobacteria</taxon>
        <taxon>Hyphomicrobiales</taxon>
        <taxon>Bartonellaceae</taxon>
        <taxon>Bartonella</taxon>
    </lineage>
</organism>
<evidence type="ECO:0000259" key="1">
    <source>
        <dbReference type="PROSITE" id="PS51208"/>
    </source>
</evidence>
<dbReference type="InterPro" id="IPR011050">
    <property type="entry name" value="Pectin_lyase_fold/virulence"/>
</dbReference>
<dbReference type="PATRIC" id="fig|1293911.3.peg.1184"/>
<reference evidence="2 3" key="1">
    <citation type="submission" date="2013-04" db="EMBL/GenBank/DDBJ databases">
        <title>The Genome Sequence of Bartonella bacilliformis Ver097.</title>
        <authorList>
            <consortium name="The Broad Institute Genomics Platform"/>
            <consortium name="The Broad Institute Genome Sequencing Center for Infectious Disease"/>
            <person name="Feldgarden M."/>
            <person name="Kirby J."/>
            <person name="Birtles R."/>
            <person name="Dasch G."/>
            <person name="Hendrix L."/>
            <person name="Koehler J."/>
            <person name="Walker B."/>
            <person name="Young S.K."/>
            <person name="Zeng Q."/>
            <person name="Gargeya S."/>
            <person name="Fitzgerald M."/>
            <person name="Haas B."/>
            <person name="Abouelleil A."/>
            <person name="Allen A.W."/>
            <person name="Alvarado L."/>
            <person name="Arachchi H.M."/>
            <person name="Berlin A.M."/>
            <person name="Chapman S.B."/>
            <person name="Gainer-Dewar J."/>
            <person name="Goldberg J."/>
            <person name="Griggs A."/>
            <person name="Gujja S."/>
            <person name="Hansen M."/>
            <person name="Howarth C."/>
            <person name="Imamovic A."/>
            <person name="Ireland A."/>
            <person name="Larimer J."/>
            <person name="McCowan C."/>
            <person name="Murphy C."/>
            <person name="Pearson M."/>
            <person name="Poon T.W."/>
            <person name="Priest M."/>
            <person name="Roberts A."/>
            <person name="Saif S."/>
            <person name="Shea T."/>
            <person name="Sisk P."/>
            <person name="Sykes S."/>
            <person name="Wortman J."/>
            <person name="Nusbaum C."/>
            <person name="Birren B."/>
        </authorList>
    </citation>
    <scope>NUCLEOTIDE SEQUENCE [LARGE SCALE GENOMIC DNA]</scope>
    <source>
        <strain evidence="2 3">Ver097</strain>
    </source>
</reference>
<dbReference type="InterPro" id="IPR012332">
    <property type="entry name" value="Autotransporter_pectin_lyase_C"/>
</dbReference>
<accession>A0A072QY06</accession>
<dbReference type="EMBL" id="ASIV01000008">
    <property type="protein sequence ID" value="KEG18296.1"/>
    <property type="molecule type" value="Genomic_DNA"/>
</dbReference>
<evidence type="ECO:0000313" key="2">
    <source>
        <dbReference type="EMBL" id="KEG18296.1"/>
    </source>
</evidence>
<evidence type="ECO:0000313" key="3">
    <source>
        <dbReference type="Proteomes" id="UP000031740"/>
    </source>
</evidence>
<dbReference type="Gene3D" id="2.40.128.130">
    <property type="entry name" value="Autotransporter beta-domain"/>
    <property type="match status" value="1"/>
</dbReference>
<sequence>MTVRKAQNVISLIFLGLIIYTLQNLIGANIQAGTWDVASRNCSYVGDGTVISEGNYYNNYVACGYVEFEGTIRSRAAINSTQFVHIGKESPVNKKNIAVIAEKAGTMRVYGGVINGEGVADSVAFYASGKGTIDAQKLIISNVRNGAYATSEGTVSVTESGKFSAFDVAVHATGNSKVILKTIQELRAVSGVIADKSDVYMENVTFRGTEVAVDINGSENKMANLILQGVHIGESSSNVGEGVSQNNVPKNGIKIKSNVFADIKGGTISAKEKALDIDDRDDRGVLIKLSNVGISAQQIGIASEYSRKGNATVVIEIDGGKVSGDDTAIKISGKGMVKLSNGVTIASVKKEAVFFHNDGSFLMDGGMITATKGRAVQLNQGRMYLDNVQIKSEQSAGVWVEKGSVEMNNGGITASKVAVLSKQKGASVILKNVHVVSSGTNNEETLSSQGGTINVTGGMITGKKVVVQASNAGNIMLSGVSVSGDNSANNSSNVENAYVLFAKDSKSNITVNGGSIDAKKSIAVGALNGGIINLSGNVKVSNEGEYGLWVGDNKSRITINDGSVKSDEAVAVYTTGGIINVNNGNIISKRIAVKATNNGSVNLNGVNVKSIVNGNNKNVYGLFAEKEAIIMMYKGNVETNGDIAVSIAASDKGSVNLNDVTVKNRSNGNTNSYGLFANSKDAKIVMNKGSVEVTNAVAVKVLDEGSVDLNNVNVMTIVSSDSNKNQDLYVLFAKGEKSKITMTGGSVKSDKVVAVYAHDGIIEIKGGNIQAQKVAVKVLSGGVVKLENTKVENSNNKNIKGLYGLWTENQQSKIIMSSGSVESDKAIAVYSGGVIEIRNGKIQAKRVAVKSVGKGVVKLENTTVEVNNASETANSYGLWVDSNEAKITEAKITMIRGSVKSGEAVAVYTAGGTIDIEDGEIQAKGVAVKSQGKKGIINLKNTQVETTNDSRFVQNSYGLLATQESKIIMNDGSIKVNKIAAIMAEDNASIKLSDVKVENRGVVGIFSNNASIEINGGSIAAKGSAVKVLRSGSVNLIDVNVKNNHSDNGAANNASEFVSDEGSKIIMTGGSVKSNKAIVFHTSGGSIDIEDGNIQVKKMAVKVENAGVINLKNTQVESNNSSDVADSYGFLSEGEKSKIIMSNGAIKLKNTVAVKAQNEASIGLSGVKVENHGDSGLVAEGGVISMIEGRVIAKTVGVRATGEKANITLKNVEISVLNKGEEAAVIKSEAGSTIKADGVKVVSDLETTVENVGHRIGVYAKTKGKIGLNNTTLEGVRTGLRVEDKGTNISMTGGKITAITGIYNTGGAVTLMGTEVVTRGGSAGIMIGKGGKVEMFNGRLNFSNNGVSLSNASFTAKDVFITGIGENVNKMVFGAAFYANKTGLITFNDGKIDVTYHHGLQIMNDTDFDHSDDYYARNFPHFLGINIARSEFSVKGSAAYGIYVRGSTLLPKHKKQVWLAESPIKERVALGTSFVSLQKTTLTVPDSAAIYSDHGRAYIQLSQGTEVSGSLLLETREGKDEIIIVADDSSLTGGTRINGTSNVGFYLSNNSKWTLTKNQYELLNGSDSNKSRDAGLPDSSISFLHLNHSSIAFASQSVAPQEYQTLRIGKPGTVRGDIAYYVSGGAHLYLNAYVDEKGQLDNQKTDRVLIEGSVAGSTTRVHVNGHLDVNDKEAVTKNDGKKKGISIIQVSGEAYKDSFELESGYTTLGGLPYQYRLKAYGPKQSDAKKEKSMKRQRFVSGNGDNFWDFRLQEVVFGENGEELDWDEFEEDENSLYGRHARPFRAIAPQVPVYLVLPNAFFHADLMDINYQNKLLETIQIDAGDLSDKISVQGYDGSHRYTSNLTKNEYGYGADVGYQGVQGSALLKTIENKHSNMFFGVMGNFGHLSLQPKQVAKSLKSTLDKWSLTAYGRVQHDNGFYANGTFSYGFLAGDVLTAERGVAVNLRGQPLSASLTTGKTFVTNYKGLVFEPQIQLIYQSVAFNETVDVDCLNVQFDRPDQFTMRVGGRFGKAIQTLQRGHFVSFYGRVHFTSSYGGDQFVYIHDAFRLGAFGSAIEGGFGVNAQLTSAVMIYGDLVYKHKLDTFGFTGTSVSGGLRYRF</sequence>
<dbReference type="InterPro" id="IPR005546">
    <property type="entry name" value="Autotransporte_beta"/>
</dbReference>
<dbReference type="HOGENOM" id="CLU_002187_0_0_5"/>
<gene>
    <name evidence="2" type="ORF">H710_01144</name>
</gene>
<dbReference type="Gene3D" id="2.160.20.20">
    <property type="match status" value="4"/>
</dbReference>
<dbReference type="SUPFAM" id="SSF51126">
    <property type="entry name" value="Pectin lyase-like"/>
    <property type="match status" value="1"/>
</dbReference>